<dbReference type="NCBIfam" id="TIGR01727">
    <property type="entry name" value="oligo_HPY"/>
    <property type="match status" value="1"/>
</dbReference>
<dbReference type="GO" id="GO:0005524">
    <property type="term" value="F:ATP binding"/>
    <property type="evidence" value="ECO:0007669"/>
    <property type="project" value="UniProtKB-KW"/>
</dbReference>
<dbReference type="PANTHER" id="PTHR43297">
    <property type="entry name" value="OLIGOPEPTIDE TRANSPORT ATP-BINDING PROTEIN APPD"/>
    <property type="match status" value="1"/>
</dbReference>
<dbReference type="GO" id="GO:0015833">
    <property type="term" value="P:peptide transport"/>
    <property type="evidence" value="ECO:0007669"/>
    <property type="project" value="InterPro"/>
</dbReference>
<dbReference type="InterPro" id="IPR003439">
    <property type="entry name" value="ABC_transporter-like_ATP-bd"/>
</dbReference>
<evidence type="ECO:0000256" key="2">
    <source>
        <dbReference type="ARBA" id="ARBA00005417"/>
    </source>
</evidence>
<dbReference type="Pfam" id="PF00005">
    <property type="entry name" value="ABC_tran"/>
    <property type="match status" value="1"/>
</dbReference>
<comment type="similarity">
    <text evidence="2">Belongs to the ABC transporter superfamily.</text>
</comment>
<keyword evidence="6 9" id="KW-0067">ATP-binding</keyword>
<protein>
    <submittedName>
        <fullName evidence="9">Peptide/nickel transport system ATP-binding protein</fullName>
    </submittedName>
</protein>
<dbReference type="InterPro" id="IPR050388">
    <property type="entry name" value="ABC_Ni/Peptide_Import"/>
</dbReference>
<dbReference type="InterPro" id="IPR013563">
    <property type="entry name" value="Oligopep_ABC_C"/>
</dbReference>
<keyword evidence="7" id="KW-0472">Membrane</keyword>
<evidence type="ECO:0000256" key="4">
    <source>
        <dbReference type="ARBA" id="ARBA00022475"/>
    </source>
</evidence>
<dbReference type="Gene3D" id="3.40.50.300">
    <property type="entry name" value="P-loop containing nucleotide triphosphate hydrolases"/>
    <property type="match status" value="1"/>
</dbReference>
<keyword evidence="4" id="KW-1003">Cell membrane</keyword>
<dbReference type="PANTHER" id="PTHR43297:SF2">
    <property type="entry name" value="DIPEPTIDE TRANSPORT ATP-BINDING PROTEIN DPPD"/>
    <property type="match status" value="1"/>
</dbReference>
<dbReference type="EMBL" id="FQUI01000007">
    <property type="protein sequence ID" value="SHE56052.1"/>
    <property type="molecule type" value="Genomic_DNA"/>
</dbReference>
<dbReference type="InterPro" id="IPR027417">
    <property type="entry name" value="P-loop_NTPase"/>
</dbReference>
<reference evidence="9" key="1">
    <citation type="submission" date="2016-11" db="EMBL/GenBank/DDBJ databases">
        <authorList>
            <person name="Varghese N."/>
            <person name="Submissions S."/>
        </authorList>
    </citation>
    <scope>NUCLEOTIDE SEQUENCE [LARGE SCALE GENOMIC DNA]</scope>
    <source>
        <strain evidence="9">DSM 16785</strain>
    </source>
</reference>
<dbReference type="GO" id="GO:0016887">
    <property type="term" value="F:ATP hydrolysis activity"/>
    <property type="evidence" value="ECO:0007669"/>
    <property type="project" value="InterPro"/>
</dbReference>
<evidence type="ECO:0000259" key="8">
    <source>
        <dbReference type="PROSITE" id="PS50893"/>
    </source>
</evidence>
<dbReference type="GO" id="GO:0005886">
    <property type="term" value="C:plasma membrane"/>
    <property type="evidence" value="ECO:0007669"/>
    <property type="project" value="UniProtKB-SubCell"/>
</dbReference>
<proteinExistence type="inferred from homology"/>
<dbReference type="FunFam" id="3.40.50.300:FF:000016">
    <property type="entry name" value="Oligopeptide ABC transporter ATP-binding component"/>
    <property type="match status" value="1"/>
</dbReference>
<keyword evidence="3" id="KW-0813">Transport</keyword>
<feature type="domain" description="ABC transporter" evidence="8">
    <location>
        <begin position="6"/>
        <end position="267"/>
    </location>
</feature>
<evidence type="ECO:0000256" key="1">
    <source>
        <dbReference type="ARBA" id="ARBA00004202"/>
    </source>
</evidence>
<dbReference type="STRING" id="1122195.SAMN02745164_00672"/>
<evidence type="ECO:0000256" key="3">
    <source>
        <dbReference type="ARBA" id="ARBA00022448"/>
    </source>
</evidence>
<dbReference type="RefSeq" id="WP_072863426.1">
    <property type="nucleotide sequence ID" value="NZ_FQUI01000007.1"/>
</dbReference>
<dbReference type="OrthoDB" id="9806285at2"/>
<comment type="caution">
    <text evidence="9">The sequence shown here is derived from an EMBL/GenBank/DDBJ whole genome shotgun (WGS) entry which is preliminary data.</text>
</comment>
<gene>
    <name evidence="9" type="ORF">SAMN02745164_00672</name>
</gene>
<dbReference type="CDD" id="cd03257">
    <property type="entry name" value="ABC_NikE_OppD_transporters"/>
    <property type="match status" value="1"/>
</dbReference>
<dbReference type="InterPro" id="IPR017871">
    <property type="entry name" value="ABC_transporter-like_CS"/>
</dbReference>
<dbReference type="SMART" id="SM00382">
    <property type="entry name" value="AAA"/>
    <property type="match status" value="1"/>
</dbReference>
<dbReference type="Pfam" id="PF08352">
    <property type="entry name" value="oligo_HPY"/>
    <property type="match status" value="1"/>
</dbReference>
<name>A0A1M4UGZ8_MARH1</name>
<evidence type="ECO:0000256" key="5">
    <source>
        <dbReference type="ARBA" id="ARBA00022741"/>
    </source>
</evidence>
<comment type="subcellular location">
    <subcellularLocation>
        <location evidence="1">Cell membrane</location>
        <topology evidence="1">Peripheral membrane protein</topology>
    </subcellularLocation>
</comment>
<dbReference type="AlphaFoldDB" id="A0A1M4UGZ8"/>
<dbReference type="SUPFAM" id="SSF52540">
    <property type="entry name" value="P-loop containing nucleoside triphosphate hydrolases"/>
    <property type="match status" value="1"/>
</dbReference>
<keyword evidence="5" id="KW-0547">Nucleotide-binding</keyword>
<evidence type="ECO:0000313" key="9">
    <source>
        <dbReference type="EMBL" id="SHE56052.1"/>
    </source>
</evidence>
<evidence type="ECO:0000256" key="7">
    <source>
        <dbReference type="ARBA" id="ARBA00023136"/>
    </source>
</evidence>
<evidence type="ECO:0000313" key="10">
    <source>
        <dbReference type="Proteomes" id="UP000184334"/>
    </source>
</evidence>
<organism evidence="9 10">
    <name type="scientific">Marinitoga hydrogenitolerans (strain DSM 16785 / JCM 12826 / AT1271)</name>
    <dbReference type="NCBI Taxonomy" id="1122195"/>
    <lineage>
        <taxon>Bacteria</taxon>
        <taxon>Thermotogati</taxon>
        <taxon>Thermotogota</taxon>
        <taxon>Thermotogae</taxon>
        <taxon>Petrotogales</taxon>
        <taxon>Petrotogaceae</taxon>
        <taxon>Marinitoga</taxon>
    </lineage>
</organism>
<dbReference type="InterPro" id="IPR003593">
    <property type="entry name" value="AAA+_ATPase"/>
</dbReference>
<accession>A0A1M4UGZ8</accession>
<dbReference type="PROSITE" id="PS50893">
    <property type="entry name" value="ABC_TRANSPORTER_2"/>
    <property type="match status" value="1"/>
</dbReference>
<sequence length="341" mass="38452">MSEPVLIVENLKTYFDIAEGTVKAVNGVSFTLNKNESLGVVGETGSGKSVTMKTIMGLIKKPGYIPEGKILFYTDEFSKDGKKEYVDLVKLPYNQFTRIRGRHIAMIFQDPMTSLNPMYTVADQMIETIMYHQNVSEMEARKRAINLLKKVGIPNADKRIDDYPFQFSGGQRQRIVIAIGLSCNPELLIADEPTTALDVTIQAQILELMKDLQNDFNTAMIYITHDLSVVAEIADKVMVMYGGMQMEMADVNTIFEKPTHPYTNMLLNCIPRHDAKKEDLEPIPGQPPIMLDPPSLCPFLPRCPKATDRCKKELSTLQEVEPGHFVRCWNPILDTRTEGDK</sequence>
<dbReference type="Proteomes" id="UP000184334">
    <property type="component" value="Unassembled WGS sequence"/>
</dbReference>
<evidence type="ECO:0000256" key="6">
    <source>
        <dbReference type="ARBA" id="ARBA00022840"/>
    </source>
</evidence>
<keyword evidence="10" id="KW-1185">Reference proteome</keyword>
<dbReference type="PROSITE" id="PS00211">
    <property type="entry name" value="ABC_TRANSPORTER_1"/>
    <property type="match status" value="1"/>
</dbReference>